<evidence type="ECO:0000256" key="1">
    <source>
        <dbReference type="ARBA" id="ARBA00006607"/>
    </source>
</evidence>
<evidence type="ECO:0000313" key="11">
    <source>
        <dbReference type="Proteomes" id="UP000179118"/>
    </source>
</evidence>
<evidence type="ECO:0000256" key="5">
    <source>
        <dbReference type="ARBA" id="ARBA00023235"/>
    </source>
</evidence>
<dbReference type="GO" id="GO:0005737">
    <property type="term" value="C:cytoplasm"/>
    <property type="evidence" value="ECO:0007669"/>
    <property type="project" value="UniProtKB-SubCell"/>
</dbReference>
<sequence length="550" mass="58193">MAKQMLFNAEARMALKAGIDKVADAVKITLGPRGRNVVLDRGYGTPMITNDGVSIAKDITLPNKFENMGAEIIKEVATKTNEIAGDGTTTAVVLTQAIVSEGVKQTTMGVNAMGIKLGIEAAKIAVVAALKDLAKPIKSKEEIMQVATISAESAELGRIIADTINKVGKDGVVTVEESQSFGVESEIVEGMEFDKGYVSHYMITNPDRMEAEYRDVTLLLTDAKISSVKEIVPLLEKLAATGKKDLVIIADDVEGEALATFVVNKMRGGFNVLAVKAPGYGDRKKEILGDIAVMTGATVISEELGFKLETAELSMLGKVAKVIATKDKTIIAGGKGKKSDIDARVANLKAQAKQSENKYDIEKIEERIAKLTGGVAVIKVGAATETEMKYLKLKIEDAVNATKAAIEEGVVAGGGTALIKAAEAARGKMKKSNGDKSVSSRGFDAEYKVGWELLLKALEAPLRQIAINAGKDDGAVIVEKVRIAKGNAGYDAVKDEIVPDMLAAGIIDPVKVTRSGVERAASAAAILLTTEVAITDEPEKEKPAMPDMGY</sequence>
<dbReference type="SUPFAM" id="SSF52029">
    <property type="entry name" value="GroEL apical domain-like"/>
    <property type="match status" value="1"/>
</dbReference>
<evidence type="ECO:0000256" key="8">
    <source>
        <dbReference type="RuleBase" id="RU000419"/>
    </source>
</evidence>
<dbReference type="CDD" id="cd03344">
    <property type="entry name" value="GroEL"/>
    <property type="match status" value="1"/>
</dbReference>
<dbReference type="HAMAP" id="MF_00600">
    <property type="entry name" value="CH60"/>
    <property type="match status" value="1"/>
</dbReference>
<reference evidence="10 11" key="1">
    <citation type="journal article" date="2016" name="Nat. Commun.">
        <title>Thousands of microbial genomes shed light on interconnected biogeochemical processes in an aquifer system.</title>
        <authorList>
            <person name="Anantharaman K."/>
            <person name="Brown C.T."/>
            <person name="Hug L.A."/>
            <person name="Sharon I."/>
            <person name="Castelle C.J."/>
            <person name="Probst A.J."/>
            <person name="Thomas B.C."/>
            <person name="Singh A."/>
            <person name="Wilkins M.J."/>
            <person name="Karaoz U."/>
            <person name="Brodie E.L."/>
            <person name="Williams K.H."/>
            <person name="Hubbard S.S."/>
            <person name="Banfield J.F."/>
        </authorList>
    </citation>
    <scope>NUCLEOTIDE SEQUENCE [LARGE SCALE GENOMIC DNA]</scope>
</reference>
<dbReference type="Gene3D" id="1.10.560.10">
    <property type="entry name" value="GroEL-like equatorial domain"/>
    <property type="match status" value="1"/>
</dbReference>
<comment type="caution">
    <text evidence="10">The sequence shown here is derived from an EMBL/GenBank/DDBJ whole genome shotgun (WGS) entry which is preliminary data.</text>
</comment>
<keyword evidence="9" id="KW-0175">Coiled coil</keyword>
<keyword evidence="5 6" id="KW-0413">Isomerase</keyword>
<feature type="binding site" evidence="6">
    <location>
        <begin position="86"/>
        <end position="90"/>
    </location>
    <ligand>
        <name>ATP</name>
        <dbReference type="ChEBI" id="CHEBI:30616"/>
    </ligand>
</feature>
<dbReference type="GO" id="GO:0042026">
    <property type="term" value="P:protein refolding"/>
    <property type="evidence" value="ECO:0007669"/>
    <property type="project" value="UniProtKB-UniRule"/>
</dbReference>
<comment type="subcellular location">
    <subcellularLocation>
        <location evidence="6">Cytoplasm</location>
    </subcellularLocation>
</comment>
<dbReference type="PRINTS" id="PR00298">
    <property type="entry name" value="CHAPERONIN60"/>
</dbReference>
<dbReference type="AlphaFoldDB" id="A0A1G2S9P5"/>
<feature type="coiled-coil region" evidence="9">
    <location>
        <begin position="338"/>
        <end position="365"/>
    </location>
</feature>
<dbReference type="InterPro" id="IPR002423">
    <property type="entry name" value="Cpn60/GroEL/TCP-1"/>
</dbReference>
<evidence type="ECO:0000256" key="4">
    <source>
        <dbReference type="ARBA" id="ARBA00023186"/>
    </source>
</evidence>
<evidence type="ECO:0000256" key="7">
    <source>
        <dbReference type="RuleBase" id="RU000418"/>
    </source>
</evidence>
<dbReference type="GO" id="GO:0140662">
    <property type="term" value="F:ATP-dependent protein folding chaperone"/>
    <property type="evidence" value="ECO:0007669"/>
    <property type="project" value="InterPro"/>
</dbReference>
<evidence type="ECO:0000256" key="9">
    <source>
        <dbReference type="SAM" id="Coils"/>
    </source>
</evidence>
<dbReference type="InterPro" id="IPR027413">
    <property type="entry name" value="GROEL-like_equatorial_sf"/>
</dbReference>
<dbReference type="InterPro" id="IPR001844">
    <property type="entry name" value="Cpn60/GroEL"/>
</dbReference>
<gene>
    <name evidence="6" type="primary">groEL</name>
    <name evidence="6" type="synonym">groL</name>
    <name evidence="10" type="ORF">A3D51_00930</name>
</gene>
<dbReference type="GO" id="GO:0005524">
    <property type="term" value="F:ATP binding"/>
    <property type="evidence" value="ECO:0007669"/>
    <property type="project" value="UniProtKB-UniRule"/>
</dbReference>
<feature type="binding site" evidence="6">
    <location>
        <begin position="491"/>
        <end position="493"/>
    </location>
    <ligand>
        <name>ATP</name>
        <dbReference type="ChEBI" id="CHEBI:30616"/>
    </ligand>
</feature>
<dbReference type="FunFam" id="3.50.7.10:FF:000001">
    <property type="entry name" value="60 kDa chaperonin"/>
    <property type="match status" value="1"/>
</dbReference>
<dbReference type="NCBIfam" id="NF000592">
    <property type="entry name" value="PRK00013.1"/>
    <property type="match status" value="1"/>
</dbReference>
<feature type="binding site" evidence="6">
    <location>
        <begin position="29"/>
        <end position="32"/>
    </location>
    <ligand>
        <name>ATP</name>
        <dbReference type="ChEBI" id="CHEBI:30616"/>
    </ligand>
</feature>
<evidence type="ECO:0000256" key="6">
    <source>
        <dbReference type="HAMAP-Rule" id="MF_00600"/>
    </source>
</evidence>
<keyword evidence="2 6" id="KW-0547">Nucleotide-binding</keyword>
<dbReference type="Proteomes" id="UP000179118">
    <property type="component" value="Unassembled WGS sequence"/>
</dbReference>
<evidence type="ECO:0000313" key="10">
    <source>
        <dbReference type="EMBL" id="OHA81458.1"/>
    </source>
</evidence>
<dbReference type="Gene3D" id="3.50.7.10">
    <property type="entry name" value="GroEL"/>
    <property type="match status" value="1"/>
</dbReference>
<dbReference type="SUPFAM" id="SSF48592">
    <property type="entry name" value="GroEL equatorial domain-like"/>
    <property type="match status" value="1"/>
</dbReference>
<dbReference type="GO" id="GO:0051082">
    <property type="term" value="F:unfolded protein binding"/>
    <property type="evidence" value="ECO:0007669"/>
    <property type="project" value="UniProtKB-UniRule"/>
</dbReference>
<dbReference type="GO" id="GO:0016853">
    <property type="term" value="F:isomerase activity"/>
    <property type="evidence" value="ECO:0007669"/>
    <property type="project" value="UniProtKB-KW"/>
</dbReference>
<feature type="binding site" evidence="6">
    <location>
        <position position="508"/>
    </location>
    <ligand>
        <name>ATP</name>
        <dbReference type="ChEBI" id="CHEBI:30616"/>
    </ligand>
</feature>
<feature type="binding site" evidence="6">
    <location>
        <position position="414"/>
    </location>
    <ligand>
        <name>ATP</name>
        <dbReference type="ChEBI" id="CHEBI:30616"/>
    </ligand>
</feature>
<organism evidence="10 11">
    <name type="scientific">Candidatus Yonathbacteria bacterium RIFCSPHIGHO2_02_FULL_44_14</name>
    <dbReference type="NCBI Taxonomy" id="1802724"/>
    <lineage>
        <taxon>Bacteria</taxon>
        <taxon>Candidatus Yonathiibacteriota</taxon>
    </lineage>
</organism>
<comment type="similarity">
    <text evidence="1 6 7">Belongs to the chaperonin (HSP60) family.</text>
</comment>
<dbReference type="SUPFAM" id="SSF54849">
    <property type="entry name" value="GroEL-intermediate domain like"/>
    <property type="match status" value="1"/>
</dbReference>
<dbReference type="NCBIfam" id="TIGR02348">
    <property type="entry name" value="GroEL"/>
    <property type="match status" value="1"/>
</dbReference>
<dbReference type="InterPro" id="IPR027409">
    <property type="entry name" value="GroEL-like_apical_dom_sf"/>
</dbReference>
<dbReference type="NCBIfam" id="NF009489">
    <property type="entry name" value="PRK12851.1"/>
    <property type="match status" value="1"/>
</dbReference>
<dbReference type="EC" id="5.6.1.7" evidence="6"/>
<dbReference type="InterPro" id="IPR027410">
    <property type="entry name" value="TCP-1-like_intermed_sf"/>
</dbReference>
<dbReference type="EMBL" id="MHUT01000007">
    <property type="protein sequence ID" value="OHA81458.1"/>
    <property type="molecule type" value="Genomic_DNA"/>
</dbReference>
<dbReference type="PROSITE" id="PS00296">
    <property type="entry name" value="CHAPERONINS_CPN60"/>
    <property type="match status" value="1"/>
</dbReference>
<dbReference type="InterPro" id="IPR018370">
    <property type="entry name" value="Chaperonin_Cpn60_CS"/>
</dbReference>
<comment type="function">
    <text evidence="6 8">Together with its co-chaperonin GroES, plays an essential role in assisting protein folding. The GroEL-GroES system forms a nano-cage that allows encapsulation of the non-native substrate proteins and provides a physical environment optimized to promote and accelerate protein folding.</text>
</comment>
<dbReference type="NCBIfam" id="NF009487">
    <property type="entry name" value="PRK12849.1"/>
    <property type="match status" value="1"/>
</dbReference>
<name>A0A1G2S9P5_9BACT</name>
<dbReference type="Gene3D" id="3.30.260.10">
    <property type="entry name" value="TCP-1-like chaperonin intermediate domain"/>
    <property type="match status" value="1"/>
</dbReference>
<dbReference type="NCBIfam" id="NF009488">
    <property type="entry name" value="PRK12850.1"/>
    <property type="match status" value="1"/>
</dbReference>
<proteinExistence type="inferred from homology"/>
<protein>
    <recommendedName>
        <fullName evidence="6">Chaperonin GroEL</fullName>
        <ecNumber evidence="6">5.6.1.7</ecNumber>
    </recommendedName>
    <alternativeName>
        <fullName evidence="6">60 kDa chaperonin</fullName>
    </alternativeName>
    <alternativeName>
        <fullName evidence="6">Chaperonin-60</fullName>
        <shortName evidence="6">Cpn60</shortName>
    </alternativeName>
</protein>
<keyword evidence="6" id="KW-0963">Cytoplasm</keyword>
<accession>A0A1G2S9P5</accession>
<dbReference type="Pfam" id="PF00118">
    <property type="entry name" value="Cpn60_TCP1"/>
    <property type="match status" value="1"/>
</dbReference>
<evidence type="ECO:0000256" key="3">
    <source>
        <dbReference type="ARBA" id="ARBA00022840"/>
    </source>
</evidence>
<evidence type="ECO:0000256" key="2">
    <source>
        <dbReference type="ARBA" id="ARBA00022741"/>
    </source>
</evidence>
<dbReference type="PANTHER" id="PTHR45633">
    <property type="entry name" value="60 KDA HEAT SHOCK PROTEIN, MITOCHONDRIAL"/>
    <property type="match status" value="1"/>
</dbReference>
<comment type="subunit">
    <text evidence="6 8">Forms a cylinder of 14 subunits composed of two heptameric rings stacked back-to-back. Interacts with the co-chaperonin GroES.</text>
</comment>
<keyword evidence="4 6" id="KW-0143">Chaperone</keyword>
<comment type="caution">
    <text evidence="6">Lacks conserved residue(s) required for the propagation of feature annotation.</text>
</comment>
<keyword evidence="3 6" id="KW-0067">ATP-binding</keyword>